<reference evidence="4" key="1">
    <citation type="journal article" date="2014" name="Proc. Natl. Acad. Sci. U.S.A.">
        <title>Extensive sampling of basidiomycete genomes demonstrates inadequacy of the white-rot/brown-rot paradigm for wood decay fungi.</title>
        <authorList>
            <person name="Riley R."/>
            <person name="Salamov A.A."/>
            <person name="Brown D.W."/>
            <person name="Nagy L.G."/>
            <person name="Floudas D."/>
            <person name="Held B.W."/>
            <person name="Levasseur A."/>
            <person name="Lombard V."/>
            <person name="Morin E."/>
            <person name="Otillar R."/>
            <person name="Lindquist E.A."/>
            <person name="Sun H."/>
            <person name="LaButti K.M."/>
            <person name="Schmutz J."/>
            <person name="Jabbour D."/>
            <person name="Luo H."/>
            <person name="Baker S.E."/>
            <person name="Pisabarro A.G."/>
            <person name="Walton J.D."/>
            <person name="Blanchette R.A."/>
            <person name="Henrissat B."/>
            <person name="Martin F."/>
            <person name="Cullen D."/>
            <person name="Hibbett D.S."/>
            <person name="Grigoriev I.V."/>
        </authorList>
    </citation>
    <scope>NUCLEOTIDE SEQUENCE [LARGE SCALE GENOMIC DNA]</scope>
    <source>
        <strain evidence="4">MUCL 33604</strain>
    </source>
</reference>
<organism evidence="3 4">
    <name type="scientific">Jaapia argillacea MUCL 33604</name>
    <dbReference type="NCBI Taxonomy" id="933084"/>
    <lineage>
        <taxon>Eukaryota</taxon>
        <taxon>Fungi</taxon>
        <taxon>Dikarya</taxon>
        <taxon>Basidiomycota</taxon>
        <taxon>Agaricomycotina</taxon>
        <taxon>Agaricomycetes</taxon>
        <taxon>Agaricomycetidae</taxon>
        <taxon>Jaapiales</taxon>
        <taxon>Jaapiaceae</taxon>
        <taxon>Jaapia</taxon>
    </lineage>
</organism>
<dbReference type="OrthoDB" id="5575062at2759"/>
<dbReference type="EMBL" id="KL197711">
    <property type="protein sequence ID" value="KDQ62154.1"/>
    <property type="molecule type" value="Genomic_DNA"/>
</dbReference>
<feature type="domain" description="RecF/RecN/SMC N-terminal" evidence="2">
    <location>
        <begin position="82"/>
        <end position="255"/>
    </location>
</feature>
<sequence>MLTSRKEDCNRNIRDLGVLPEEAFEKYTNERAEKIAKKLRQVNDGLKKFAHVNKKAFEQYSNFTKQRDQLLKRREELDTSAESIEELIQVLDQRKDEAIERTFKQVASNFEEVFEKLVPAGRGKLIIQRRVDRDEDDDEEEDTQQNSVDNYTGVSIKVSFNSKVDEGLRIQQLSGGQKSLVALATVFAIQKCDPAPFYLFDEIDANLDAQYRTAVASMIQSLSSTAQFITTTFRPEMLVTADKFYGVLFNAQKVSSIRSIKREEAMEFVEQEAQAQ</sequence>
<keyword evidence="4" id="KW-1185">Reference proteome</keyword>
<dbReference type="Proteomes" id="UP000027265">
    <property type="component" value="Unassembled WGS sequence"/>
</dbReference>
<dbReference type="InterPro" id="IPR027417">
    <property type="entry name" value="P-loop_NTPase"/>
</dbReference>
<evidence type="ECO:0000256" key="1">
    <source>
        <dbReference type="SAM" id="Coils"/>
    </source>
</evidence>
<dbReference type="PANTHER" id="PTHR43977">
    <property type="entry name" value="STRUCTURAL MAINTENANCE OF CHROMOSOMES PROTEIN 3"/>
    <property type="match status" value="1"/>
</dbReference>
<protein>
    <recommendedName>
        <fullName evidence="2">RecF/RecN/SMC N-terminal domain-containing protein</fullName>
    </recommendedName>
</protein>
<dbReference type="HOGENOM" id="CLU_001042_6_0_1"/>
<feature type="coiled-coil region" evidence="1">
    <location>
        <begin position="67"/>
        <end position="101"/>
    </location>
</feature>
<gene>
    <name evidence="3" type="ORF">JAAARDRAFT_450499</name>
</gene>
<dbReference type="FunFam" id="3.40.50.300:FF:000370">
    <property type="entry name" value="Structural maintenance of chromosomes 3"/>
    <property type="match status" value="1"/>
</dbReference>
<name>A0A067Q595_9AGAM</name>
<dbReference type="InParanoid" id="A0A067Q595"/>
<dbReference type="Pfam" id="PF02463">
    <property type="entry name" value="SMC_N"/>
    <property type="match status" value="1"/>
</dbReference>
<proteinExistence type="predicted"/>
<dbReference type="STRING" id="933084.A0A067Q595"/>
<dbReference type="SUPFAM" id="SSF52540">
    <property type="entry name" value="P-loop containing nucleoside triphosphate hydrolases"/>
    <property type="match status" value="1"/>
</dbReference>
<accession>A0A067Q595</accession>
<keyword evidence="1" id="KW-0175">Coiled coil</keyword>
<evidence type="ECO:0000313" key="4">
    <source>
        <dbReference type="Proteomes" id="UP000027265"/>
    </source>
</evidence>
<dbReference type="InterPro" id="IPR003395">
    <property type="entry name" value="RecF/RecN/SMC_N"/>
</dbReference>
<evidence type="ECO:0000313" key="3">
    <source>
        <dbReference type="EMBL" id="KDQ62154.1"/>
    </source>
</evidence>
<dbReference type="Gene3D" id="3.40.50.300">
    <property type="entry name" value="P-loop containing nucleotide triphosphate hydrolases"/>
    <property type="match status" value="1"/>
</dbReference>
<dbReference type="AlphaFoldDB" id="A0A067Q595"/>
<evidence type="ECO:0000259" key="2">
    <source>
        <dbReference type="Pfam" id="PF02463"/>
    </source>
</evidence>